<sequence length="282" mass="31036">MRFSYARHVSGALAMEGTSPTAVSYMGDLYAFWVGSYAGGIYCAKRSSKDGKWGAVFALQGFVSGIAVAEPRHVPPSGWERVTALIDHVPSKQMGFDEDTSPAAAVHNGKLYVFWCGSGRDGIYWFTLQNNTWHYQSPISGRVSVAPNSSPFACTWGKNLYLFYNGSGKDGTYYFTYDADGTSPSFVSTDYGRPRLFWVGSGGHIQGFWPSEAFGDGWERQDNFANDVGWNDLSEKTSPAATTLDVLDAEQKVVERIPFVFWAANSSRNRFAPILPINLATT</sequence>
<name>A0AA35QFM7_9HYPO</name>
<dbReference type="Gene3D" id="2.120.10.70">
    <property type="entry name" value="Fucose-specific lectin"/>
    <property type="match status" value="1"/>
</dbReference>
<proteinExistence type="predicted"/>
<dbReference type="SUPFAM" id="SSF89372">
    <property type="entry name" value="Fucose-specific lectin"/>
    <property type="match status" value="1"/>
</dbReference>
<comment type="caution">
    <text evidence="1">The sequence shown here is derived from an EMBL/GenBank/DDBJ whole genome shotgun (WGS) entry which is preliminary data.</text>
</comment>
<protein>
    <submittedName>
        <fullName evidence="1">Uncharacterized protein</fullName>
    </submittedName>
</protein>
<gene>
    <name evidence="1" type="ORF">CCHLO57077_00006431</name>
</gene>
<organism evidence="1 2">
    <name type="scientific">Clonostachys chloroleuca</name>
    <dbReference type="NCBI Taxonomy" id="1926264"/>
    <lineage>
        <taxon>Eukaryota</taxon>
        <taxon>Fungi</taxon>
        <taxon>Dikarya</taxon>
        <taxon>Ascomycota</taxon>
        <taxon>Pezizomycotina</taxon>
        <taxon>Sordariomycetes</taxon>
        <taxon>Hypocreomycetidae</taxon>
        <taxon>Hypocreales</taxon>
        <taxon>Bionectriaceae</taxon>
        <taxon>Clonostachys</taxon>
    </lineage>
</organism>
<dbReference type="Proteomes" id="UP001160390">
    <property type="component" value="Unassembled WGS sequence"/>
</dbReference>
<evidence type="ECO:0000313" key="1">
    <source>
        <dbReference type="EMBL" id="CAI6101193.1"/>
    </source>
</evidence>
<evidence type="ECO:0000313" key="2">
    <source>
        <dbReference type="Proteomes" id="UP001160390"/>
    </source>
</evidence>
<dbReference type="AlphaFoldDB" id="A0AA35QFM7"/>
<accession>A0AA35QFM7</accession>
<keyword evidence="2" id="KW-1185">Reference proteome</keyword>
<dbReference type="EMBL" id="CABFNP030001360">
    <property type="protein sequence ID" value="CAI6101193.1"/>
    <property type="molecule type" value="Genomic_DNA"/>
</dbReference>
<reference evidence="1" key="1">
    <citation type="submission" date="2023-01" db="EMBL/GenBank/DDBJ databases">
        <authorList>
            <person name="Piombo E."/>
        </authorList>
    </citation>
    <scope>NUCLEOTIDE SEQUENCE</scope>
</reference>